<reference evidence="14" key="1">
    <citation type="submission" date="2017-01" db="EMBL/GenBank/DDBJ databases">
        <title>A deep insight into the sialotranscriptome of adult male and female Cluex tarsalis mosquitoes.</title>
        <authorList>
            <person name="Ribeiro J.M."/>
            <person name="Moreira F."/>
            <person name="Bernard K.A."/>
            <person name="Calvo E."/>
        </authorList>
    </citation>
    <scope>NUCLEOTIDE SEQUENCE</scope>
    <source>
        <strain evidence="14">Kern County</strain>
        <tissue evidence="14">Salivary glands</tissue>
    </source>
</reference>
<evidence type="ECO:0000313" key="14">
    <source>
        <dbReference type="EMBL" id="JAV19382.1"/>
    </source>
</evidence>
<evidence type="ECO:0000256" key="5">
    <source>
        <dbReference type="ARBA" id="ARBA00022692"/>
    </source>
</evidence>
<proteinExistence type="inferred from homology"/>
<keyword evidence="9 12" id="KW-0406">Ion transport</keyword>
<feature type="transmembrane region" description="Helical" evidence="12">
    <location>
        <begin position="272"/>
        <end position="296"/>
    </location>
</feature>
<dbReference type="EMBL" id="GFDL01015663">
    <property type="protein sequence ID" value="JAV19382.1"/>
    <property type="molecule type" value="Transcribed_RNA"/>
</dbReference>
<evidence type="ECO:0000256" key="4">
    <source>
        <dbReference type="ARBA" id="ARBA00022475"/>
    </source>
</evidence>
<evidence type="ECO:0000256" key="8">
    <source>
        <dbReference type="ARBA" id="ARBA00022989"/>
    </source>
</evidence>
<keyword evidence="8 12" id="KW-1133">Transmembrane helix</keyword>
<comment type="function">
    <text evidence="12">Structural component of the gap junctions.</text>
</comment>
<dbReference type="PANTHER" id="PTHR11893:SF43">
    <property type="entry name" value="INNEXIN INX4-RELATED"/>
    <property type="match status" value="1"/>
</dbReference>
<dbReference type="InterPro" id="IPR000990">
    <property type="entry name" value="Innexin"/>
</dbReference>
<dbReference type="GO" id="GO:0005921">
    <property type="term" value="C:gap junction"/>
    <property type="evidence" value="ECO:0007669"/>
    <property type="project" value="UniProtKB-SubCell"/>
</dbReference>
<gene>
    <name evidence="12" type="primary">inx</name>
</gene>
<dbReference type="AlphaFoldDB" id="A0A1Q3EVQ8"/>
<dbReference type="GO" id="GO:0005886">
    <property type="term" value="C:plasma membrane"/>
    <property type="evidence" value="ECO:0007669"/>
    <property type="project" value="UniProtKB-SubCell"/>
</dbReference>
<evidence type="ECO:0000256" key="1">
    <source>
        <dbReference type="ARBA" id="ARBA00004610"/>
    </source>
</evidence>
<evidence type="ECO:0000256" key="11">
    <source>
        <dbReference type="ARBA" id="ARBA00023303"/>
    </source>
</evidence>
<comment type="subcellular location">
    <subcellularLocation>
        <location evidence="1">Cell junction</location>
        <location evidence="1">Gap junction</location>
    </subcellularLocation>
    <subcellularLocation>
        <location evidence="2 12">Cell membrane</location>
        <topology evidence="2 12">Multi-pass membrane protein</topology>
    </subcellularLocation>
</comment>
<dbReference type="PRINTS" id="PR01262">
    <property type="entry name" value="INNEXIN"/>
</dbReference>
<evidence type="ECO:0000256" key="7">
    <source>
        <dbReference type="ARBA" id="ARBA00022949"/>
    </source>
</evidence>
<sequence length="409" mass="47315">MITTLTAPLRDLLRTAKSVDATNTVWRLHSRATVFTLAFFTILLSARSYFGEPIDCIASVASDYRKSMNNFCWVLGTFISRDPAFTFASWDVIEIGMQMGNIPEAERLYQKYYQWVPFVLAIQAFLFSFPKHLWRFYEGERLQTLCKDLTSILPPAEWTPQRKADTLYFFLRESHGKMRRYALMFVFCEALNLAVVVLNIGLVNFIFGDFWNSYQPAMQALFAMDMNAWTRYNSLVFPKLAKCDFHFIGPSGSKQNMDALCLLPQNILNEKIFAFLWVWFIALGVASGAQVLYRVVQMCSQGVRFQLLYKAVAPTSYHRLKRVSREATFGHWFMLYQMARNVNRVVMKDLIRELSKLGSDGQNLSRQNLEELQKQQLQQLSLTRINDHGDDDDDDDEQGVDPEDDEVTV</sequence>
<evidence type="ECO:0000256" key="6">
    <source>
        <dbReference type="ARBA" id="ARBA00022868"/>
    </source>
</evidence>
<evidence type="ECO:0000256" key="9">
    <source>
        <dbReference type="ARBA" id="ARBA00023065"/>
    </source>
</evidence>
<evidence type="ECO:0000256" key="12">
    <source>
        <dbReference type="RuleBase" id="RU010713"/>
    </source>
</evidence>
<dbReference type="Pfam" id="PF00876">
    <property type="entry name" value="Innexin"/>
    <property type="match status" value="1"/>
</dbReference>
<comment type="caution">
    <text evidence="12">Lacks conserved residue(s) required for the propagation of feature annotation.</text>
</comment>
<keyword evidence="3 12" id="KW-0813">Transport</keyword>
<dbReference type="PROSITE" id="PS51013">
    <property type="entry name" value="PANNEXIN"/>
    <property type="match status" value="1"/>
</dbReference>
<dbReference type="GO" id="GO:0005243">
    <property type="term" value="F:gap junction channel activity"/>
    <property type="evidence" value="ECO:0007669"/>
    <property type="project" value="TreeGrafter"/>
</dbReference>
<keyword evidence="7" id="KW-0965">Cell junction</keyword>
<evidence type="ECO:0000256" key="2">
    <source>
        <dbReference type="ARBA" id="ARBA00004651"/>
    </source>
</evidence>
<keyword evidence="6" id="KW-0303">Gap junction</keyword>
<keyword evidence="4" id="KW-1003">Cell membrane</keyword>
<feature type="transmembrane region" description="Helical" evidence="12">
    <location>
        <begin position="181"/>
        <end position="207"/>
    </location>
</feature>
<evidence type="ECO:0000256" key="10">
    <source>
        <dbReference type="ARBA" id="ARBA00023136"/>
    </source>
</evidence>
<comment type="similarity">
    <text evidence="12">Belongs to the pannexin family.</text>
</comment>
<dbReference type="PANTHER" id="PTHR11893">
    <property type="entry name" value="INNEXIN"/>
    <property type="match status" value="1"/>
</dbReference>
<accession>A0A1Q3EVQ8</accession>
<keyword evidence="5 12" id="KW-0812">Transmembrane</keyword>
<protein>
    <recommendedName>
        <fullName evidence="12">Innexin</fullName>
    </recommendedName>
</protein>
<dbReference type="GO" id="GO:0034220">
    <property type="term" value="P:monoatomic ion transmembrane transport"/>
    <property type="evidence" value="ECO:0007669"/>
    <property type="project" value="UniProtKB-KW"/>
</dbReference>
<evidence type="ECO:0000256" key="3">
    <source>
        <dbReference type="ARBA" id="ARBA00022448"/>
    </source>
</evidence>
<keyword evidence="10 12" id="KW-0472">Membrane</keyword>
<organism evidence="14">
    <name type="scientific">Culex tarsalis</name>
    <name type="common">Encephalitis mosquito</name>
    <dbReference type="NCBI Taxonomy" id="7177"/>
    <lineage>
        <taxon>Eukaryota</taxon>
        <taxon>Metazoa</taxon>
        <taxon>Ecdysozoa</taxon>
        <taxon>Arthropoda</taxon>
        <taxon>Hexapoda</taxon>
        <taxon>Insecta</taxon>
        <taxon>Pterygota</taxon>
        <taxon>Neoptera</taxon>
        <taxon>Endopterygota</taxon>
        <taxon>Diptera</taxon>
        <taxon>Nematocera</taxon>
        <taxon>Culicoidea</taxon>
        <taxon>Culicidae</taxon>
        <taxon>Culicinae</taxon>
        <taxon>Culicini</taxon>
        <taxon>Culex</taxon>
        <taxon>Culex</taxon>
    </lineage>
</organism>
<keyword evidence="11 12" id="KW-0407">Ion channel</keyword>
<feature type="compositionally biased region" description="Acidic residues" evidence="13">
    <location>
        <begin position="389"/>
        <end position="409"/>
    </location>
</feature>
<dbReference type="GO" id="GO:0007602">
    <property type="term" value="P:phototransduction"/>
    <property type="evidence" value="ECO:0007669"/>
    <property type="project" value="TreeGrafter"/>
</dbReference>
<evidence type="ECO:0000256" key="13">
    <source>
        <dbReference type="SAM" id="MobiDB-lite"/>
    </source>
</evidence>
<name>A0A1Q3EVQ8_CULTA</name>
<feature type="region of interest" description="Disordered" evidence="13">
    <location>
        <begin position="383"/>
        <end position="409"/>
    </location>
</feature>